<protein>
    <submittedName>
        <fullName evidence="4">Cytosine deaminase</fullName>
    </submittedName>
</protein>
<dbReference type="Gene3D" id="3.20.20.140">
    <property type="entry name" value="Metal-dependent hydrolases"/>
    <property type="match status" value="1"/>
</dbReference>
<accession>A0A7X7LV12</accession>
<dbReference type="PANTHER" id="PTHR32027:SF0">
    <property type="entry name" value="CYTOSINE DEAMINASE"/>
    <property type="match status" value="1"/>
</dbReference>
<proteinExistence type="predicted"/>
<organism evidence="4 5">
    <name type="scientific">Thauera phenolivorans</name>
    <dbReference type="NCBI Taxonomy" id="1792543"/>
    <lineage>
        <taxon>Bacteria</taxon>
        <taxon>Pseudomonadati</taxon>
        <taxon>Pseudomonadota</taxon>
        <taxon>Betaproteobacteria</taxon>
        <taxon>Rhodocyclales</taxon>
        <taxon>Zoogloeaceae</taxon>
        <taxon>Thauera</taxon>
    </lineage>
</organism>
<dbReference type="SUPFAM" id="SSF51338">
    <property type="entry name" value="Composite domain of metallo-dependent hydrolases"/>
    <property type="match status" value="1"/>
</dbReference>
<dbReference type="InterPro" id="IPR032466">
    <property type="entry name" value="Metal_Hydrolase"/>
</dbReference>
<evidence type="ECO:0000259" key="3">
    <source>
        <dbReference type="Pfam" id="PF07969"/>
    </source>
</evidence>
<dbReference type="EMBL" id="JAAYYV010000155">
    <property type="protein sequence ID" value="NLF53911.1"/>
    <property type="molecule type" value="Genomic_DNA"/>
</dbReference>
<dbReference type="Pfam" id="PF07969">
    <property type="entry name" value="Amidohydro_3"/>
    <property type="match status" value="1"/>
</dbReference>
<gene>
    <name evidence="4" type="primary">codA</name>
    <name evidence="4" type="ORF">GX576_05855</name>
</gene>
<dbReference type="FunFam" id="3.20.20.140:FF:000019">
    <property type="entry name" value="Cytosine deaminase"/>
    <property type="match status" value="1"/>
</dbReference>
<dbReference type="NCBIfam" id="NF006685">
    <property type="entry name" value="PRK09230.1"/>
    <property type="match status" value="1"/>
</dbReference>
<dbReference type="GO" id="GO:0006209">
    <property type="term" value="P:cytosine catabolic process"/>
    <property type="evidence" value="ECO:0007669"/>
    <property type="project" value="TreeGrafter"/>
</dbReference>
<dbReference type="SUPFAM" id="SSF51556">
    <property type="entry name" value="Metallo-dependent hydrolases"/>
    <property type="match status" value="1"/>
</dbReference>
<evidence type="ECO:0000256" key="1">
    <source>
        <dbReference type="ARBA" id="ARBA00022723"/>
    </source>
</evidence>
<name>A0A7X7LV12_9RHOO</name>
<dbReference type="InterPro" id="IPR052349">
    <property type="entry name" value="Metallo-hydrolase_Enzymes"/>
</dbReference>
<dbReference type="InterPro" id="IPR013108">
    <property type="entry name" value="Amidohydro_3"/>
</dbReference>
<dbReference type="AlphaFoldDB" id="A0A7X7LV12"/>
<reference evidence="4 5" key="1">
    <citation type="journal article" date="2020" name="Biotechnol. Biofuels">
        <title>New insights from the biogas microbiome by comprehensive genome-resolved metagenomics of nearly 1600 species originating from multiple anaerobic digesters.</title>
        <authorList>
            <person name="Campanaro S."/>
            <person name="Treu L."/>
            <person name="Rodriguez-R L.M."/>
            <person name="Kovalovszki A."/>
            <person name="Ziels R.M."/>
            <person name="Maus I."/>
            <person name="Zhu X."/>
            <person name="Kougias P.G."/>
            <person name="Basile A."/>
            <person name="Luo G."/>
            <person name="Schluter A."/>
            <person name="Konstantinidis K.T."/>
            <person name="Angelidaki I."/>
        </authorList>
    </citation>
    <scope>NUCLEOTIDE SEQUENCE [LARGE SCALE GENOMIC DNA]</scope>
    <source>
        <strain evidence="4">AS06rmzACSIP_256</strain>
    </source>
</reference>
<evidence type="ECO:0000256" key="2">
    <source>
        <dbReference type="ARBA" id="ARBA00022801"/>
    </source>
</evidence>
<sequence length="422" mass="46108">MNQIMNARLRGHACLHTLRWTDGLISAIEPQADTLPTAAAGGGGLDAGGKLVIPPLVEPHIHLDAALTAGEPHWNRSGTLFEGIERWAERKALVTREDTKTRAHRTIRMLAAHGIQHVRTHVDVTEPGLGTLQAMLEVRDEARDLVDLQIVAFPQEGIESFAGGRALMSEAVAMGADAVGGIPHFENTREQGVASLHFLMELAERHDRLVDVHCDETDDPQSRFLEVLAELTRVRGMGARVTASHTTAMGSYDNAYCSKLFRVLRQAGLSFISCPTESIHLQGRFDSYPKRRGLTRVPELDRAGLNVCFAQDSIVDPWYPLGNGNIVRILDAGLHICHMLGYEDLQRALDFVTDHSARAMALGEGYGIALGRPANLVLLSATSDYELLRTQGHVLASIRHGKVIMRRTMGELSWAEGPAGPA</sequence>
<keyword evidence="1" id="KW-0479">Metal-binding</keyword>
<dbReference type="PANTHER" id="PTHR32027">
    <property type="entry name" value="CYTOSINE DEAMINASE"/>
    <property type="match status" value="1"/>
</dbReference>
<dbReference type="Proteomes" id="UP000536534">
    <property type="component" value="Unassembled WGS sequence"/>
</dbReference>
<evidence type="ECO:0000313" key="5">
    <source>
        <dbReference type="Proteomes" id="UP000536534"/>
    </source>
</evidence>
<dbReference type="GO" id="GO:0035888">
    <property type="term" value="F:isoguanine deaminase activity"/>
    <property type="evidence" value="ECO:0007669"/>
    <property type="project" value="TreeGrafter"/>
</dbReference>
<comment type="caution">
    <text evidence="4">The sequence shown here is derived from an EMBL/GenBank/DDBJ whole genome shotgun (WGS) entry which is preliminary data.</text>
</comment>
<evidence type="ECO:0000313" key="4">
    <source>
        <dbReference type="EMBL" id="NLF53911.1"/>
    </source>
</evidence>
<dbReference type="Gene3D" id="2.30.40.10">
    <property type="entry name" value="Urease, subunit C, domain 1"/>
    <property type="match status" value="1"/>
</dbReference>
<dbReference type="CDD" id="cd01293">
    <property type="entry name" value="Bact_CD"/>
    <property type="match status" value="1"/>
</dbReference>
<keyword evidence="2" id="KW-0378">Hydrolase</keyword>
<feature type="domain" description="Amidohydrolase 3" evidence="3">
    <location>
        <begin position="46"/>
        <end position="404"/>
    </location>
</feature>
<dbReference type="GO" id="GO:0004131">
    <property type="term" value="F:cytosine deaminase activity"/>
    <property type="evidence" value="ECO:0007669"/>
    <property type="project" value="TreeGrafter"/>
</dbReference>
<dbReference type="InterPro" id="IPR011059">
    <property type="entry name" value="Metal-dep_hydrolase_composite"/>
</dbReference>
<dbReference type="GO" id="GO:0046872">
    <property type="term" value="F:metal ion binding"/>
    <property type="evidence" value="ECO:0007669"/>
    <property type="project" value="UniProtKB-KW"/>
</dbReference>